<dbReference type="Gene3D" id="3.40.1090.10">
    <property type="entry name" value="Cytosolic phospholipase A2 catalytic domain"/>
    <property type="match status" value="1"/>
</dbReference>
<accession>A0AAN6JL51</accession>
<organism evidence="2 3">
    <name type="scientific">Tilletia horrida</name>
    <dbReference type="NCBI Taxonomy" id="155126"/>
    <lineage>
        <taxon>Eukaryota</taxon>
        <taxon>Fungi</taxon>
        <taxon>Dikarya</taxon>
        <taxon>Basidiomycota</taxon>
        <taxon>Ustilaginomycotina</taxon>
        <taxon>Exobasidiomycetes</taxon>
        <taxon>Tilletiales</taxon>
        <taxon>Tilletiaceae</taxon>
        <taxon>Tilletia</taxon>
    </lineage>
</organism>
<protein>
    <recommendedName>
        <fullName evidence="4">Lysophospholipase</fullName>
    </recommendedName>
</protein>
<proteinExistence type="predicted"/>
<evidence type="ECO:0000313" key="3">
    <source>
        <dbReference type="Proteomes" id="UP001176521"/>
    </source>
</evidence>
<dbReference type="InterPro" id="IPR016035">
    <property type="entry name" value="Acyl_Trfase/lysoPLipase"/>
</dbReference>
<keyword evidence="3" id="KW-1185">Reference proteome</keyword>
<sequence length="515" mass="55855">MLVLGYRHGASGERAADEPNPFYGLNLSNETAIAPPAPSDPDFGSASIQAHGPGSEGPPKVPPRAMVRGRGVTEIYHPQAGPQHHHPSHPTPPDTLRIAQSLAQADSSTNSKAKQTAQKLAGQPSDRISPRAMARGRGASHIYKKQPVAAAKDSSVSEDIEMQPMTPSPRARVQFVPPASLRHHQTYPDVTTGAQPAGTTQSPMARLFSTAQGLQADSKTAATMSSFSSGLWTWEASGRIKLMDSGLSNNLPSHVLMHPGRNVDVIIAFDASSDVQKGAAVQRIHEFGRDRGLRFRLRSEAKQQPAESADNLSTSHTAATHGVSPQSSRIGVNSARPASDRTRGHSPEASPRRKPRSEGSRTFVDASGPSAATKVEESKEPDLAEEIRVKFQDKYAQILDGWRVRPAYDPTTAASLGGDWVDVEEEEAMFAREPDVRMIYCPLLPSARVPDFDPSTSAFSTSYNLVWTPDQVETLIQCTKHNAEDYAIETIRQVVREVYESKKRRRLAEAAGFSL</sequence>
<feature type="region of interest" description="Disordered" evidence="1">
    <location>
        <begin position="295"/>
        <end position="381"/>
    </location>
</feature>
<feature type="region of interest" description="Disordered" evidence="1">
    <location>
        <begin position="103"/>
        <end position="170"/>
    </location>
</feature>
<gene>
    <name evidence="2" type="ORF">OC842_002662</name>
</gene>
<comment type="caution">
    <text evidence="2">The sequence shown here is derived from an EMBL/GenBank/DDBJ whole genome shotgun (WGS) entry which is preliminary data.</text>
</comment>
<feature type="region of interest" description="Disordered" evidence="1">
    <location>
        <begin position="1"/>
        <end position="64"/>
    </location>
</feature>
<dbReference type="EMBL" id="JAPDMQ010000117">
    <property type="protein sequence ID" value="KAK0534399.1"/>
    <property type="molecule type" value="Genomic_DNA"/>
</dbReference>
<dbReference type="AlphaFoldDB" id="A0AAN6JL51"/>
<evidence type="ECO:0000256" key="1">
    <source>
        <dbReference type="SAM" id="MobiDB-lite"/>
    </source>
</evidence>
<dbReference type="GO" id="GO:0005829">
    <property type="term" value="C:cytosol"/>
    <property type="evidence" value="ECO:0007669"/>
    <property type="project" value="TreeGrafter"/>
</dbReference>
<reference evidence="2" key="1">
    <citation type="journal article" date="2023" name="PhytoFront">
        <title>Draft Genome Resources of Seven Strains of Tilletia horrida, Causal Agent of Kernel Smut of Rice.</title>
        <authorList>
            <person name="Khanal S."/>
            <person name="Antony Babu S."/>
            <person name="Zhou X.G."/>
        </authorList>
    </citation>
    <scope>NUCLEOTIDE SEQUENCE</scope>
    <source>
        <strain evidence="2">TX3</strain>
    </source>
</reference>
<feature type="compositionally biased region" description="Polar residues" evidence="1">
    <location>
        <begin position="310"/>
        <end position="331"/>
    </location>
</feature>
<dbReference type="PANTHER" id="PTHR10728:SF40">
    <property type="entry name" value="PATATIN FAMILY PROTEIN"/>
    <property type="match status" value="1"/>
</dbReference>
<dbReference type="PANTHER" id="PTHR10728">
    <property type="entry name" value="CYTOSOLIC PHOSPHOLIPASE A2"/>
    <property type="match status" value="1"/>
</dbReference>
<dbReference type="GO" id="GO:0004623">
    <property type="term" value="F:phospholipase A2 activity"/>
    <property type="evidence" value="ECO:0007669"/>
    <property type="project" value="TreeGrafter"/>
</dbReference>
<name>A0AAN6JL51_9BASI</name>
<evidence type="ECO:0008006" key="4">
    <source>
        <dbReference type="Google" id="ProtNLM"/>
    </source>
</evidence>
<evidence type="ECO:0000313" key="2">
    <source>
        <dbReference type="EMBL" id="KAK0534399.1"/>
    </source>
</evidence>
<dbReference type="Proteomes" id="UP001176521">
    <property type="component" value="Unassembled WGS sequence"/>
</dbReference>
<dbReference type="SUPFAM" id="SSF52151">
    <property type="entry name" value="FabD/lysophospholipase-like"/>
    <property type="match status" value="1"/>
</dbReference>
<dbReference type="GO" id="GO:0046475">
    <property type="term" value="P:glycerophospholipid catabolic process"/>
    <property type="evidence" value="ECO:0007669"/>
    <property type="project" value="TreeGrafter"/>
</dbReference>
<feature type="compositionally biased region" description="Polar residues" evidence="1">
    <location>
        <begin position="103"/>
        <end position="118"/>
    </location>
</feature>